<dbReference type="Pfam" id="PF13715">
    <property type="entry name" value="CarbopepD_reg_2"/>
    <property type="match status" value="1"/>
</dbReference>
<dbReference type="Gene3D" id="2.60.40.1120">
    <property type="entry name" value="Carboxypeptidase-like, regulatory domain"/>
    <property type="match status" value="1"/>
</dbReference>
<dbReference type="InterPro" id="IPR012910">
    <property type="entry name" value="Plug_dom"/>
</dbReference>
<name>A0A1I0PKV5_9BACT</name>
<dbReference type="InterPro" id="IPR036942">
    <property type="entry name" value="Beta-barrel_TonB_sf"/>
</dbReference>
<dbReference type="InterPro" id="IPR000531">
    <property type="entry name" value="Beta-barrel_TonB"/>
</dbReference>
<keyword evidence="6 8" id="KW-0472">Membrane</keyword>
<evidence type="ECO:0000256" key="3">
    <source>
        <dbReference type="ARBA" id="ARBA00022452"/>
    </source>
</evidence>
<evidence type="ECO:0000256" key="7">
    <source>
        <dbReference type="ARBA" id="ARBA00023237"/>
    </source>
</evidence>
<organism evidence="12 13">
    <name type="scientific">Chitinophaga arvensicola</name>
    <dbReference type="NCBI Taxonomy" id="29529"/>
    <lineage>
        <taxon>Bacteria</taxon>
        <taxon>Pseudomonadati</taxon>
        <taxon>Bacteroidota</taxon>
        <taxon>Chitinophagia</taxon>
        <taxon>Chitinophagales</taxon>
        <taxon>Chitinophagaceae</taxon>
        <taxon>Chitinophaga</taxon>
    </lineage>
</organism>
<keyword evidence="4 8" id="KW-0812">Transmembrane</keyword>
<dbReference type="STRING" id="29529.SAMN04488122_0841"/>
<dbReference type="NCBIfam" id="TIGR04056">
    <property type="entry name" value="OMP_RagA_SusC"/>
    <property type="match status" value="1"/>
</dbReference>
<evidence type="ECO:0000256" key="1">
    <source>
        <dbReference type="ARBA" id="ARBA00004571"/>
    </source>
</evidence>
<keyword evidence="2 8" id="KW-0813">Transport</keyword>
<keyword evidence="5 9" id="KW-0798">TonB box</keyword>
<keyword evidence="13" id="KW-1185">Reference proteome</keyword>
<dbReference type="Gene3D" id="2.170.130.10">
    <property type="entry name" value="TonB-dependent receptor, plug domain"/>
    <property type="match status" value="1"/>
</dbReference>
<feature type="domain" description="TonB-dependent receptor-like beta-barrel" evidence="10">
    <location>
        <begin position="573"/>
        <end position="1008"/>
    </location>
</feature>
<dbReference type="Gene3D" id="2.40.170.20">
    <property type="entry name" value="TonB-dependent receptor, beta-barrel domain"/>
    <property type="match status" value="1"/>
</dbReference>
<sequence length="1128" mass="123441">MQKTAYCFGAGVFMPKRSPARYSTIIKILLVMKLALLIVITTLCQAFASVEAQSVTFSGKDVALKQVLTTVEQQTGFAVFYSNKSILNASKPVTVTAHAEPLTDFLEGVLKNQAITYKITGKTIVLSERVATPAHIAPAAADANPPLNGRVVDSMGVPLSGINVRIKGQKKGTVTDAQGAFTIDVLSSEEVLVFSCIGFETVEMTAGKLATGATITLKLVNKGLKEVVVSKGYYNTTQRLNTGNVSKVTSAIIEKQPVSNPLAALTGRVAGLDIVQQSGLPGTGFTIRLRGLNSVRPEANSPLIIVDGSAYPSGSFNTVGNRGPLGYVDISPLNSLNPNDIESIEVLKDADATSIYGSRGANGVLLITTKKGHSGRTMVDINISSGFANMVRKQRVLNRREYLDMRYEAIRNDGQTIATAPASSVYDLTKWDTTRSTDWQDVLLGNTARYDRAQVSLSGGNANTSFGFNGSYSRETTIMPIDLADVKYSGRLSVNHVSNNKKFVVQLGVTYGMDNNRLPGWSIASFTLSLPPIAPPLYDSLGKLNWGPSDASYQNPIARLKEIYNGKLSSLVSNATISYELVKGLRLKTNLGYNVVQNTTSSRRGQDFFNPTEWLARGQYLRQTMDMNLVSTTWNVEPQVEWEHFVGPGKMNVIVGTTFQQTQSNGTFLSVQGYADDGLMGNPAFGTIRDPYAQKTNYLYNAVFGRINYNLNEKYLLNLTARRDGSSRFAPGNRFGNFGAIGAAWIFSDERWIKNFLPALSFGKLRASYGTSGNDVIPEYGYMSLYTASTTNFAGAIGLAPSGLANSKYSWETTKKAEVALELGFLQDRLSFTTSYYHNSSSNQLVNYPLPAFVGFTGVQVNLPAIVRNTGLELELSSTNIQRKNFRWTTSFNISFPRNTLVRYDNLAGSSFANDYIVGKPLNIQKAFDLVRVDPQTGLNVWRTAGGKDTTNATVLSYADLTVPIDLSKNYFGGINNSFSYKGFQLDVFFNFAKQTGPFAYFPANTMRGGIANMPLDLYERRWKQPGDVTDMPKLFNNPSSPIGNTYVGSGYSRNYYTTISFIRLKNISLSYSLPAKLMKRWNVQGIRVYGQAQNLFTITGYKGWDPENVSGNIPLLRVVTGGIQLTL</sequence>
<dbReference type="InterPro" id="IPR037066">
    <property type="entry name" value="Plug_dom_sf"/>
</dbReference>
<evidence type="ECO:0000259" key="11">
    <source>
        <dbReference type="Pfam" id="PF07715"/>
    </source>
</evidence>
<evidence type="ECO:0000256" key="5">
    <source>
        <dbReference type="ARBA" id="ARBA00023077"/>
    </source>
</evidence>
<evidence type="ECO:0000256" key="4">
    <source>
        <dbReference type="ARBA" id="ARBA00022692"/>
    </source>
</evidence>
<evidence type="ECO:0000256" key="2">
    <source>
        <dbReference type="ARBA" id="ARBA00022448"/>
    </source>
</evidence>
<evidence type="ECO:0000313" key="12">
    <source>
        <dbReference type="EMBL" id="SEW15002.1"/>
    </source>
</evidence>
<dbReference type="InterPro" id="IPR023997">
    <property type="entry name" value="TonB-dep_OMP_SusC/RagA_CS"/>
</dbReference>
<evidence type="ECO:0000256" key="9">
    <source>
        <dbReference type="RuleBase" id="RU003357"/>
    </source>
</evidence>
<evidence type="ECO:0000313" key="13">
    <source>
        <dbReference type="Proteomes" id="UP000199310"/>
    </source>
</evidence>
<dbReference type="InterPro" id="IPR039426">
    <property type="entry name" value="TonB-dep_rcpt-like"/>
</dbReference>
<dbReference type="InterPro" id="IPR023996">
    <property type="entry name" value="TonB-dep_OMP_SusC/RagA"/>
</dbReference>
<comment type="similarity">
    <text evidence="8 9">Belongs to the TonB-dependent receptor family.</text>
</comment>
<gene>
    <name evidence="12" type="ORF">SAMN04488122_0841</name>
</gene>
<dbReference type="SUPFAM" id="SSF49464">
    <property type="entry name" value="Carboxypeptidase regulatory domain-like"/>
    <property type="match status" value="1"/>
</dbReference>
<accession>A0A1I0PKV5</accession>
<reference evidence="13" key="1">
    <citation type="submission" date="2016-10" db="EMBL/GenBank/DDBJ databases">
        <authorList>
            <person name="Varghese N."/>
            <person name="Submissions S."/>
        </authorList>
    </citation>
    <scope>NUCLEOTIDE SEQUENCE [LARGE SCALE GENOMIC DNA]</scope>
    <source>
        <strain evidence="13">DSM 3695</strain>
    </source>
</reference>
<evidence type="ECO:0000256" key="6">
    <source>
        <dbReference type="ARBA" id="ARBA00023136"/>
    </source>
</evidence>
<protein>
    <submittedName>
        <fullName evidence="12">TonB-linked outer membrane protein, SusC/RagA family</fullName>
    </submittedName>
</protein>
<evidence type="ECO:0000256" key="8">
    <source>
        <dbReference type="PROSITE-ProRule" id="PRU01360"/>
    </source>
</evidence>
<dbReference type="Pfam" id="PF07715">
    <property type="entry name" value="Plug"/>
    <property type="match status" value="1"/>
</dbReference>
<dbReference type="GO" id="GO:0009279">
    <property type="term" value="C:cell outer membrane"/>
    <property type="evidence" value="ECO:0007669"/>
    <property type="project" value="UniProtKB-SubCell"/>
</dbReference>
<dbReference type="Pfam" id="PF00593">
    <property type="entry name" value="TonB_dep_Rec_b-barrel"/>
    <property type="match status" value="1"/>
</dbReference>
<proteinExistence type="inferred from homology"/>
<dbReference type="AlphaFoldDB" id="A0A1I0PKV5"/>
<dbReference type="InterPro" id="IPR008969">
    <property type="entry name" value="CarboxyPept-like_regulatory"/>
</dbReference>
<evidence type="ECO:0000259" key="10">
    <source>
        <dbReference type="Pfam" id="PF00593"/>
    </source>
</evidence>
<keyword evidence="7 8" id="KW-0998">Cell outer membrane</keyword>
<feature type="domain" description="TonB-dependent receptor plug" evidence="11">
    <location>
        <begin position="241"/>
        <end position="364"/>
    </location>
</feature>
<dbReference type="EMBL" id="FOJG01000001">
    <property type="protein sequence ID" value="SEW15002.1"/>
    <property type="molecule type" value="Genomic_DNA"/>
</dbReference>
<dbReference type="NCBIfam" id="TIGR04057">
    <property type="entry name" value="SusC_RagA_signa"/>
    <property type="match status" value="1"/>
</dbReference>
<dbReference type="Proteomes" id="UP000199310">
    <property type="component" value="Unassembled WGS sequence"/>
</dbReference>
<dbReference type="PROSITE" id="PS52016">
    <property type="entry name" value="TONB_DEPENDENT_REC_3"/>
    <property type="match status" value="1"/>
</dbReference>
<comment type="subcellular location">
    <subcellularLocation>
        <location evidence="1 8">Cell outer membrane</location>
        <topology evidence="1 8">Multi-pass membrane protein</topology>
    </subcellularLocation>
</comment>
<dbReference type="SUPFAM" id="SSF56935">
    <property type="entry name" value="Porins"/>
    <property type="match status" value="1"/>
</dbReference>
<keyword evidence="3 8" id="KW-1134">Transmembrane beta strand</keyword>